<dbReference type="AlphaFoldDB" id="A0A919R4M1"/>
<evidence type="ECO:0000256" key="1">
    <source>
        <dbReference type="SAM" id="MobiDB-lite"/>
    </source>
</evidence>
<dbReference type="PANTHER" id="PTHR11070:SF45">
    <property type="entry name" value="DNA 3'-5' HELICASE"/>
    <property type="match status" value="1"/>
</dbReference>
<dbReference type="InterPro" id="IPR027417">
    <property type="entry name" value="P-loop_NTPase"/>
</dbReference>
<sequence length="681" mass="72996">MPGHQLAPDIPGGDHADPADPAQVLSAERAHLAAARAALRAMREHAASLSADAAGDWVSQQVLQGLLDQRVAALADHPDTPLFFGRLDREDRDDLPVTIHVGRRHVHDDGSRPLVIDWRAPVSRAFYQARPSDPMNVRRRRRFGFHGGELTAYEDEDLGQGAAPQESKILTAEIERPRTGPMRDIVATIQPDQDEIVRAGLEHTVCVQGAPGTGKTAVGLHRAAYLLFTHREKLSRSGVMIVGPNRAFLSYISSVLPALGEVKVDQTTVGGILGGHAAAEPPAVAAIKGDARLAPVLRRALWAHISKPEEGLLITRGVNRFRVPDHEVREIVASLRGTTRYGPGRAALAQRLAHAVLVRMEQRGESPDDRVQDAVARSRPVKQLLDQVWPKVTPEQVLFRLLSGGDFLARAARDDLTAAEQDTLRWPKPPRSWKSARWSAADAALLDELAALIERPATLGHIVVDEAQDLSAMQLRALGRRCRTGSATVLGDLAQGTTPWSARSWEEVLTHLGLADGSVTELTMGFRVPREVLDFAARLLPSIAPGLAAPRSLRPGAGSLTVRRTGDLAAEVIAAVREVTAREGSVGLIAADAAVPALAAALADDGVPHDVLGPDSTGGHRVSVIPATLAKGLEYDHVVVAEPAAIVAAEDRGLARLYVVLTRAVTTLTVLHTHPLPAELT</sequence>
<dbReference type="GO" id="GO:0005829">
    <property type="term" value="C:cytosol"/>
    <property type="evidence" value="ECO:0007669"/>
    <property type="project" value="TreeGrafter"/>
</dbReference>
<dbReference type="RefSeq" id="WP_203989675.1">
    <property type="nucleotide sequence ID" value="NZ_BOOU01000059.1"/>
</dbReference>
<dbReference type="InterPro" id="IPR000212">
    <property type="entry name" value="DNA_helicase_UvrD/REP"/>
</dbReference>
<protein>
    <submittedName>
        <fullName evidence="2">DNA helicase</fullName>
    </submittedName>
</protein>
<dbReference type="EMBL" id="BOOU01000059">
    <property type="protein sequence ID" value="GII79611.1"/>
    <property type="molecule type" value="Genomic_DNA"/>
</dbReference>
<name>A0A919R4M1_9ACTN</name>
<keyword evidence="2" id="KW-0378">Hydrolase</keyword>
<gene>
    <name evidence="2" type="ORF">Sru01_45930</name>
</gene>
<organism evidence="2 3">
    <name type="scientific">Sphaerisporangium rufum</name>
    <dbReference type="NCBI Taxonomy" id="1381558"/>
    <lineage>
        <taxon>Bacteria</taxon>
        <taxon>Bacillati</taxon>
        <taxon>Actinomycetota</taxon>
        <taxon>Actinomycetes</taxon>
        <taxon>Streptosporangiales</taxon>
        <taxon>Streptosporangiaceae</taxon>
        <taxon>Sphaerisporangium</taxon>
    </lineage>
</organism>
<dbReference type="GO" id="GO:0000725">
    <property type="term" value="P:recombinational repair"/>
    <property type="evidence" value="ECO:0007669"/>
    <property type="project" value="TreeGrafter"/>
</dbReference>
<dbReference type="PANTHER" id="PTHR11070">
    <property type="entry name" value="UVRD / RECB / PCRA DNA HELICASE FAMILY MEMBER"/>
    <property type="match status" value="1"/>
</dbReference>
<keyword evidence="3" id="KW-1185">Reference proteome</keyword>
<feature type="region of interest" description="Disordered" evidence="1">
    <location>
        <begin position="1"/>
        <end position="20"/>
    </location>
</feature>
<dbReference type="Proteomes" id="UP000655287">
    <property type="component" value="Unassembled WGS sequence"/>
</dbReference>
<dbReference type="GO" id="GO:0005524">
    <property type="term" value="F:ATP binding"/>
    <property type="evidence" value="ECO:0007669"/>
    <property type="project" value="InterPro"/>
</dbReference>
<proteinExistence type="predicted"/>
<keyword evidence="2" id="KW-0547">Nucleotide-binding</keyword>
<reference evidence="2" key="1">
    <citation type="submission" date="2021-01" db="EMBL/GenBank/DDBJ databases">
        <title>Whole genome shotgun sequence of Sphaerisporangium rufum NBRC 109079.</title>
        <authorList>
            <person name="Komaki H."/>
            <person name="Tamura T."/>
        </authorList>
    </citation>
    <scope>NUCLEOTIDE SEQUENCE</scope>
    <source>
        <strain evidence="2">NBRC 109079</strain>
    </source>
</reference>
<keyword evidence="2" id="KW-0347">Helicase</keyword>
<comment type="caution">
    <text evidence="2">The sequence shown here is derived from an EMBL/GenBank/DDBJ whole genome shotgun (WGS) entry which is preliminary data.</text>
</comment>
<dbReference type="GO" id="GO:0003677">
    <property type="term" value="F:DNA binding"/>
    <property type="evidence" value="ECO:0007669"/>
    <property type="project" value="InterPro"/>
</dbReference>
<keyword evidence="2" id="KW-0067">ATP-binding</keyword>
<dbReference type="GO" id="GO:0043138">
    <property type="term" value="F:3'-5' DNA helicase activity"/>
    <property type="evidence" value="ECO:0007669"/>
    <property type="project" value="TreeGrafter"/>
</dbReference>
<evidence type="ECO:0000313" key="3">
    <source>
        <dbReference type="Proteomes" id="UP000655287"/>
    </source>
</evidence>
<accession>A0A919R4M1</accession>
<evidence type="ECO:0000313" key="2">
    <source>
        <dbReference type="EMBL" id="GII79611.1"/>
    </source>
</evidence>
<dbReference type="SUPFAM" id="SSF52540">
    <property type="entry name" value="P-loop containing nucleoside triphosphate hydrolases"/>
    <property type="match status" value="1"/>
</dbReference>
<dbReference type="Gene3D" id="3.40.50.300">
    <property type="entry name" value="P-loop containing nucleotide triphosphate hydrolases"/>
    <property type="match status" value="2"/>
</dbReference>